<dbReference type="Proteomes" id="UP000031338">
    <property type="component" value="Unassembled WGS sequence"/>
</dbReference>
<keyword evidence="1" id="KW-0812">Transmembrane</keyword>
<sequence length="41" mass="4597">MPLLPVILIVVVGLAVALFLAEILSRKFVSRDRTEDDEFPN</sequence>
<evidence type="ECO:0000256" key="1">
    <source>
        <dbReference type="SAM" id="Phobius"/>
    </source>
</evidence>
<reference evidence="2 3" key="1">
    <citation type="submission" date="2014-10" db="EMBL/GenBank/DDBJ databases">
        <title>Draft genome sequence of Novosphingobium subterraneum DSM 12447.</title>
        <authorList>
            <person name="Gan H.M."/>
            <person name="Gan H.Y."/>
            <person name="Savka M.A."/>
        </authorList>
    </citation>
    <scope>NUCLEOTIDE SEQUENCE [LARGE SCALE GENOMIC DNA]</scope>
    <source>
        <strain evidence="2 3">DSM 12447</strain>
    </source>
</reference>
<keyword evidence="3" id="KW-1185">Reference proteome</keyword>
<keyword evidence="1" id="KW-0472">Membrane</keyword>
<evidence type="ECO:0000313" key="2">
    <source>
        <dbReference type="EMBL" id="KHS42002.1"/>
    </source>
</evidence>
<comment type="caution">
    <text evidence="2">The sequence shown here is derived from an EMBL/GenBank/DDBJ whole genome shotgun (WGS) entry which is preliminary data.</text>
</comment>
<keyword evidence="1" id="KW-1133">Transmembrane helix</keyword>
<dbReference type="EMBL" id="JRVC01000033">
    <property type="protein sequence ID" value="KHS42002.1"/>
    <property type="molecule type" value="Genomic_DNA"/>
</dbReference>
<name>A0A0B8ZXZ6_9SPHN</name>
<protein>
    <submittedName>
        <fullName evidence="2">Uncharacterized protein</fullName>
    </submittedName>
</protein>
<accession>A0A0B8ZXZ6</accession>
<gene>
    <name evidence="2" type="ORF">NJ75_04368</name>
</gene>
<dbReference type="AlphaFoldDB" id="A0A0B8ZXZ6"/>
<organism evidence="2 3">
    <name type="scientific">Novosphingobium subterraneum</name>
    <dbReference type="NCBI Taxonomy" id="48936"/>
    <lineage>
        <taxon>Bacteria</taxon>
        <taxon>Pseudomonadati</taxon>
        <taxon>Pseudomonadota</taxon>
        <taxon>Alphaproteobacteria</taxon>
        <taxon>Sphingomonadales</taxon>
        <taxon>Sphingomonadaceae</taxon>
        <taxon>Novosphingobium</taxon>
    </lineage>
</organism>
<dbReference type="PATRIC" id="fig|48936.3.peg.4401"/>
<evidence type="ECO:0000313" key="3">
    <source>
        <dbReference type="Proteomes" id="UP000031338"/>
    </source>
</evidence>
<proteinExistence type="predicted"/>
<feature type="transmembrane region" description="Helical" evidence="1">
    <location>
        <begin position="6"/>
        <end position="24"/>
    </location>
</feature>